<keyword evidence="2" id="KW-1185">Reference proteome</keyword>
<proteinExistence type="predicted"/>
<comment type="caution">
    <text evidence="1">The sequence shown here is derived from an EMBL/GenBank/DDBJ whole genome shotgun (WGS) entry which is preliminary data.</text>
</comment>
<sequence length="47" mass="5236">MKVVKSVLPFVSLFLILISAVTVSTASGWIFYQPKEPKQLKKQARAS</sequence>
<organism evidence="1 2">
    <name type="scientific">Anaerobacterium chartisolvens</name>
    <dbReference type="NCBI Taxonomy" id="1297424"/>
    <lineage>
        <taxon>Bacteria</taxon>
        <taxon>Bacillati</taxon>
        <taxon>Bacillota</taxon>
        <taxon>Clostridia</taxon>
        <taxon>Eubacteriales</taxon>
        <taxon>Oscillospiraceae</taxon>
        <taxon>Anaerobacterium</taxon>
    </lineage>
</organism>
<evidence type="ECO:0000313" key="1">
    <source>
        <dbReference type="EMBL" id="RCX10449.1"/>
    </source>
</evidence>
<gene>
    <name evidence="1" type="ORF">DFR58_12941</name>
</gene>
<dbReference type="NCBIfam" id="TIGR04223">
    <property type="entry name" value="quorum_AgrD"/>
    <property type="match status" value="1"/>
</dbReference>
<dbReference type="InterPro" id="IPR009229">
    <property type="entry name" value="AgrD"/>
</dbReference>
<reference evidence="1 2" key="1">
    <citation type="submission" date="2018-07" db="EMBL/GenBank/DDBJ databases">
        <title>Genomic Encyclopedia of Type Strains, Phase IV (KMG-IV): sequencing the most valuable type-strain genomes for metagenomic binning, comparative biology and taxonomic classification.</title>
        <authorList>
            <person name="Goeker M."/>
        </authorList>
    </citation>
    <scope>NUCLEOTIDE SEQUENCE [LARGE SCALE GENOMIC DNA]</scope>
    <source>
        <strain evidence="1 2">DSM 27016</strain>
    </source>
</reference>
<dbReference type="AlphaFoldDB" id="A0A369AM36"/>
<dbReference type="EMBL" id="QPJT01000029">
    <property type="protein sequence ID" value="RCX10449.1"/>
    <property type="molecule type" value="Genomic_DNA"/>
</dbReference>
<accession>A0A369AM36</accession>
<name>A0A369AM36_9FIRM</name>
<dbReference type="Proteomes" id="UP000253034">
    <property type="component" value="Unassembled WGS sequence"/>
</dbReference>
<evidence type="ECO:0000313" key="2">
    <source>
        <dbReference type="Proteomes" id="UP000253034"/>
    </source>
</evidence>
<dbReference type="RefSeq" id="WP_114299503.1">
    <property type="nucleotide sequence ID" value="NZ_QPJT01000029.1"/>
</dbReference>
<protein>
    <submittedName>
        <fullName evidence="1">Cyclic lactone autoinducer peptide</fullName>
    </submittedName>
</protein>